<reference evidence="2" key="2">
    <citation type="submission" date="2025-09" db="UniProtKB">
        <authorList>
            <consortium name="Ensembl"/>
        </authorList>
    </citation>
    <scope>IDENTIFICATION</scope>
</reference>
<proteinExistence type="predicted"/>
<dbReference type="GeneTree" id="ENSGT01140000283016"/>
<feature type="region of interest" description="Disordered" evidence="1">
    <location>
        <begin position="13"/>
        <end position="38"/>
    </location>
</feature>
<organism evidence="2 3">
    <name type="scientific">Cyclopterus lumpus</name>
    <name type="common">Lumpsucker</name>
    <dbReference type="NCBI Taxonomy" id="8103"/>
    <lineage>
        <taxon>Eukaryota</taxon>
        <taxon>Metazoa</taxon>
        <taxon>Chordata</taxon>
        <taxon>Craniata</taxon>
        <taxon>Vertebrata</taxon>
        <taxon>Euteleostomi</taxon>
        <taxon>Actinopterygii</taxon>
        <taxon>Neopterygii</taxon>
        <taxon>Teleostei</taxon>
        <taxon>Neoteleostei</taxon>
        <taxon>Acanthomorphata</taxon>
        <taxon>Eupercaria</taxon>
        <taxon>Perciformes</taxon>
        <taxon>Cottioidei</taxon>
        <taxon>Cottales</taxon>
        <taxon>Cyclopteridae</taxon>
        <taxon>Cyclopterus</taxon>
    </lineage>
</organism>
<evidence type="ECO:0000313" key="3">
    <source>
        <dbReference type="Proteomes" id="UP000694565"/>
    </source>
</evidence>
<evidence type="ECO:0000256" key="1">
    <source>
        <dbReference type="SAM" id="MobiDB-lite"/>
    </source>
</evidence>
<protein>
    <submittedName>
        <fullName evidence="2">Uncharacterized protein</fullName>
    </submittedName>
</protein>
<dbReference type="Proteomes" id="UP000694565">
    <property type="component" value="Unplaced"/>
</dbReference>
<evidence type="ECO:0000313" key="2">
    <source>
        <dbReference type="Ensembl" id="ENSCLMP00005026655.1"/>
    </source>
</evidence>
<keyword evidence="3" id="KW-1185">Reference proteome</keyword>
<accession>A0A8C2ZFY2</accession>
<reference evidence="2" key="1">
    <citation type="submission" date="2025-08" db="UniProtKB">
        <authorList>
            <consortium name="Ensembl"/>
        </authorList>
    </citation>
    <scope>IDENTIFICATION</scope>
</reference>
<name>A0A8C2ZFY2_CYCLU</name>
<dbReference type="Ensembl" id="ENSCLMT00005027822.1">
    <property type="protein sequence ID" value="ENSCLMP00005026655.1"/>
    <property type="gene ID" value="ENSCLMG00005013019.1"/>
</dbReference>
<dbReference type="AlphaFoldDB" id="A0A8C2ZFY2"/>
<sequence length="58" mass="6286">GPARVCKIRIRDPNQGGRDITEEIMSGGRSGSTPTPPQVSYHTIKMFVFWGGGGGLRR</sequence>